<evidence type="ECO:0000256" key="1">
    <source>
        <dbReference type="SAM" id="MobiDB-lite"/>
    </source>
</evidence>
<protein>
    <submittedName>
        <fullName evidence="2">Uncharacterized protein</fullName>
    </submittedName>
</protein>
<feature type="compositionally biased region" description="Low complexity" evidence="1">
    <location>
        <begin position="1"/>
        <end position="13"/>
    </location>
</feature>
<feature type="region of interest" description="Disordered" evidence="1">
    <location>
        <begin position="1"/>
        <end position="69"/>
    </location>
</feature>
<reference evidence="2" key="1">
    <citation type="submission" date="2021-02" db="EMBL/GenBank/DDBJ databases">
        <authorList>
            <person name="Nowell W R."/>
        </authorList>
    </citation>
    <scope>NUCLEOTIDE SEQUENCE</scope>
</reference>
<organism evidence="2 3">
    <name type="scientific">Rotaria sordida</name>
    <dbReference type="NCBI Taxonomy" id="392033"/>
    <lineage>
        <taxon>Eukaryota</taxon>
        <taxon>Metazoa</taxon>
        <taxon>Spiralia</taxon>
        <taxon>Gnathifera</taxon>
        <taxon>Rotifera</taxon>
        <taxon>Eurotatoria</taxon>
        <taxon>Bdelloidea</taxon>
        <taxon>Philodinida</taxon>
        <taxon>Philodinidae</taxon>
        <taxon>Rotaria</taxon>
    </lineage>
</organism>
<feature type="compositionally biased region" description="Polar residues" evidence="1">
    <location>
        <begin position="48"/>
        <end position="69"/>
    </location>
</feature>
<comment type="caution">
    <text evidence="2">The sequence shown here is derived from an EMBL/GenBank/DDBJ whole genome shotgun (WGS) entry which is preliminary data.</text>
</comment>
<accession>A0A820L4Y1</accession>
<dbReference type="AlphaFoldDB" id="A0A820L4Y1"/>
<dbReference type="EMBL" id="CAJOAX010063164">
    <property type="protein sequence ID" value="CAF4349450.1"/>
    <property type="molecule type" value="Genomic_DNA"/>
</dbReference>
<sequence length="69" mass="7394">MSFSSTSSKESSSVIPGTNNTNENNSTVLHSSSSEPVSTPLCDIQSKPFENNTRFLNGNDNKNSISQPT</sequence>
<dbReference type="Proteomes" id="UP000663823">
    <property type="component" value="Unassembled WGS sequence"/>
</dbReference>
<feature type="compositionally biased region" description="Polar residues" evidence="1">
    <location>
        <begin position="14"/>
        <end position="37"/>
    </location>
</feature>
<evidence type="ECO:0000313" key="3">
    <source>
        <dbReference type="Proteomes" id="UP000663823"/>
    </source>
</evidence>
<evidence type="ECO:0000313" key="2">
    <source>
        <dbReference type="EMBL" id="CAF4349450.1"/>
    </source>
</evidence>
<name>A0A820L4Y1_9BILA</name>
<proteinExistence type="predicted"/>
<gene>
    <name evidence="2" type="ORF">OTI717_LOCUS43502</name>
</gene>
<feature type="non-terminal residue" evidence="2">
    <location>
        <position position="1"/>
    </location>
</feature>